<organism evidence="1">
    <name type="scientific">Anopheles darlingi</name>
    <name type="common">Mosquito</name>
    <dbReference type="NCBI Taxonomy" id="43151"/>
    <lineage>
        <taxon>Eukaryota</taxon>
        <taxon>Metazoa</taxon>
        <taxon>Ecdysozoa</taxon>
        <taxon>Arthropoda</taxon>
        <taxon>Hexapoda</taxon>
        <taxon>Insecta</taxon>
        <taxon>Pterygota</taxon>
        <taxon>Neoptera</taxon>
        <taxon>Endopterygota</taxon>
        <taxon>Diptera</taxon>
        <taxon>Nematocera</taxon>
        <taxon>Culicoidea</taxon>
        <taxon>Culicidae</taxon>
        <taxon>Anophelinae</taxon>
        <taxon>Anopheles</taxon>
    </lineage>
</organism>
<protein>
    <submittedName>
        <fullName evidence="1">Putative secreted protein</fullName>
    </submittedName>
</protein>
<evidence type="ECO:0000313" key="1">
    <source>
        <dbReference type="EMBL" id="MBW74698.1"/>
    </source>
</evidence>
<dbReference type="EMBL" id="GGFL01010520">
    <property type="protein sequence ID" value="MBW74698.1"/>
    <property type="molecule type" value="Transcribed_RNA"/>
</dbReference>
<name>A0A2M4DC83_ANODA</name>
<proteinExistence type="predicted"/>
<accession>A0A2M4DC83</accession>
<sequence>MLCMTANDLIICSIFAFLLTLLGDPHILPYQVLIDQLIHDRANGRVDRPLLRQHPGSLGRFAVRNVLAIVNHGKVVVISLHDPIVRVVRRSTEGHVELSLQWKLIRKADDRLSDAALDRRVR</sequence>
<dbReference type="AlphaFoldDB" id="A0A2M4DC83"/>
<reference evidence="1" key="1">
    <citation type="submission" date="2018-01" db="EMBL/GenBank/DDBJ databases">
        <title>An insight into the sialome of Amazonian anophelines.</title>
        <authorList>
            <person name="Ribeiro J.M."/>
            <person name="Scarpassa V."/>
            <person name="Calvo E."/>
        </authorList>
    </citation>
    <scope>NUCLEOTIDE SEQUENCE</scope>
</reference>